<sequence length="190" mass="21266">MEMVKVAAWDSNNDLNFIICPPATPVPACFQKGIAPTYSSSSPLLSPLLSPPPISDEVEDEEADEKPTVSHLRPQAWAELFRQHQEILDSVLPWLHQELRAVFHTHWCPAMAAEGFILNALRDIVLYDQELMKLTWPALEYETETFIQGLVDTRRLLGLQRTGGQPCGRPWPHSLPTSDPHTGARALAPL</sequence>
<dbReference type="Proteomes" id="UP000198323">
    <property type="component" value="Unassembled WGS sequence"/>
</dbReference>
<dbReference type="OrthoDB" id="21204at2759"/>
<reference evidence="2 3" key="1">
    <citation type="submission" date="2016-07" db="EMBL/GenBank/DDBJ databases">
        <title>Disparate Historic Effective Population Sizes Predicted by Modern Levels of Genome Diversity for the Scaled Quail (Callipepla squamata) and the Northern Bobwhite (Colinus virginianus): Inferences from First and Second Generation Draft Genome Assemblies for Sympatric New World Quail.</title>
        <authorList>
            <person name="Oldeschulte D.L."/>
            <person name="Halley Y.A."/>
            <person name="Bhattarai E.K."/>
            <person name="Brashear W.A."/>
            <person name="Hill J."/>
            <person name="Metz R.P."/>
            <person name="Johnson C.D."/>
            <person name="Rollins D."/>
            <person name="Peterson M.J."/>
            <person name="Bickhart D.M."/>
            <person name="Decker J.E."/>
            <person name="Seabury C.M."/>
        </authorList>
    </citation>
    <scope>NUCLEOTIDE SEQUENCE [LARGE SCALE GENOMIC DNA]</scope>
    <source>
        <strain evidence="2 3">Texas</strain>
        <tissue evidence="2">Leg muscle</tissue>
    </source>
</reference>
<protein>
    <submittedName>
        <fullName evidence="2">Uncharacterized protein</fullName>
    </submittedName>
</protein>
<comment type="caution">
    <text evidence="2">The sequence shown here is derived from an EMBL/GenBank/DDBJ whole genome shotgun (WGS) entry which is preliminary data.</text>
</comment>
<evidence type="ECO:0000313" key="2">
    <source>
        <dbReference type="EMBL" id="OXB69353.1"/>
    </source>
</evidence>
<dbReference type="AlphaFoldDB" id="A0A226NNH6"/>
<organism evidence="2 3">
    <name type="scientific">Callipepla squamata</name>
    <name type="common">Scaled quail</name>
    <dbReference type="NCBI Taxonomy" id="9009"/>
    <lineage>
        <taxon>Eukaryota</taxon>
        <taxon>Metazoa</taxon>
        <taxon>Chordata</taxon>
        <taxon>Craniata</taxon>
        <taxon>Vertebrata</taxon>
        <taxon>Euteleostomi</taxon>
        <taxon>Archelosauria</taxon>
        <taxon>Archosauria</taxon>
        <taxon>Dinosauria</taxon>
        <taxon>Saurischia</taxon>
        <taxon>Theropoda</taxon>
        <taxon>Coelurosauria</taxon>
        <taxon>Aves</taxon>
        <taxon>Neognathae</taxon>
        <taxon>Galloanserae</taxon>
        <taxon>Galliformes</taxon>
        <taxon>Odontophoridae</taxon>
        <taxon>Callipepla</taxon>
    </lineage>
</organism>
<dbReference type="EMBL" id="MCFN01000002">
    <property type="protein sequence ID" value="OXB69353.1"/>
    <property type="molecule type" value="Genomic_DNA"/>
</dbReference>
<feature type="region of interest" description="Disordered" evidence="1">
    <location>
        <begin position="164"/>
        <end position="190"/>
    </location>
</feature>
<accession>A0A226NNH6</accession>
<proteinExistence type="predicted"/>
<evidence type="ECO:0000313" key="3">
    <source>
        <dbReference type="Proteomes" id="UP000198323"/>
    </source>
</evidence>
<name>A0A226NNH6_CALSU</name>
<keyword evidence="3" id="KW-1185">Reference proteome</keyword>
<gene>
    <name evidence="2" type="ORF">ASZ78_015753</name>
</gene>
<evidence type="ECO:0000256" key="1">
    <source>
        <dbReference type="SAM" id="MobiDB-lite"/>
    </source>
</evidence>